<sequence>MTRSRSLGVVLTLIVVFTLISLFAYRQATPGRRHYKAWRVDEDVFEAPAVVAEEPAQPEQDLSIGEDLSAGNSTLGHSSRSLKARNGESTASKPQPQPRTSTSKSPPSQPGQTNSSPPLKPLAP</sequence>
<accession>A0ABR3PF15</accession>
<comment type="caution">
    <text evidence="3">The sequence shown here is derived from an EMBL/GenBank/DDBJ whole genome shotgun (WGS) entry which is preliminary data.</text>
</comment>
<evidence type="ECO:0000313" key="4">
    <source>
        <dbReference type="Proteomes" id="UP001562354"/>
    </source>
</evidence>
<dbReference type="RefSeq" id="XP_069200631.1">
    <property type="nucleotide sequence ID" value="XM_069347463.1"/>
</dbReference>
<name>A0ABR3PF15_9PEZI</name>
<feature type="compositionally biased region" description="Polar residues" evidence="1">
    <location>
        <begin position="70"/>
        <end position="117"/>
    </location>
</feature>
<reference evidence="3 4" key="1">
    <citation type="submission" date="2024-07" db="EMBL/GenBank/DDBJ databases">
        <title>Draft sequence of the Neodothiora populina.</title>
        <authorList>
            <person name="Drown D.D."/>
            <person name="Schuette U.S."/>
            <person name="Buechlein A.B."/>
            <person name="Rusch D.R."/>
            <person name="Winton L.W."/>
            <person name="Adams G.A."/>
        </authorList>
    </citation>
    <scope>NUCLEOTIDE SEQUENCE [LARGE SCALE GENOMIC DNA]</scope>
    <source>
        <strain evidence="3 4">CPC 39397</strain>
    </source>
</reference>
<keyword evidence="2" id="KW-0472">Membrane</keyword>
<proteinExistence type="predicted"/>
<dbReference type="GeneID" id="95974456"/>
<evidence type="ECO:0000256" key="2">
    <source>
        <dbReference type="SAM" id="Phobius"/>
    </source>
</evidence>
<keyword evidence="2" id="KW-1133">Transmembrane helix</keyword>
<organism evidence="3 4">
    <name type="scientific">Neodothiora populina</name>
    <dbReference type="NCBI Taxonomy" id="2781224"/>
    <lineage>
        <taxon>Eukaryota</taxon>
        <taxon>Fungi</taxon>
        <taxon>Dikarya</taxon>
        <taxon>Ascomycota</taxon>
        <taxon>Pezizomycotina</taxon>
        <taxon>Dothideomycetes</taxon>
        <taxon>Dothideomycetidae</taxon>
        <taxon>Dothideales</taxon>
        <taxon>Dothioraceae</taxon>
        <taxon>Neodothiora</taxon>
    </lineage>
</organism>
<keyword evidence="4" id="KW-1185">Reference proteome</keyword>
<keyword evidence="2" id="KW-0812">Transmembrane</keyword>
<evidence type="ECO:0000313" key="3">
    <source>
        <dbReference type="EMBL" id="KAL1304356.1"/>
    </source>
</evidence>
<gene>
    <name evidence="3" type="ORF">AAFC00_000753</name>
</gene>
<evidence type="ECO:0000256" key="1">
    <source>
        <dbReference type="SAM" id="MobiDB-lite"/>
    </source>
</evidence>
<feature type="region of interest" description="Disordered" evidence="1">
    <location>
        <begin position="49"/>
        <end position="124"/>
    </location>
</feature>
<protein>
    <submittedName>
        <fullName evidence="3">Uncharacterized protein</fullName>
    </submittedName>
</protein>
<dbReference type="Proteomes" id="UP001562354">
    <property type="component" value="Unassembled WGS sequence"/>
</dbReference>
<feature type="transmembrane region" description="Helical" evidence="2">
    <location>
        <begin position="6"/>
        <end position="25"/>
    </location>
</feature>
<dbReference type="EMBL" id="JBFMKM010000009">
    <property type="protein sequence ID" value="KAL1304356.1"/>
    <property type="molecule type" value="Genomic_DNA"/>
</dbReference>